<evidence type="ECO:0000313" key="15">
    <source>
        <dbReference type="Proteomes" id="UP001224392"/>
    </source>
</evidence>
<organism evidence="14 15">
    <name type="scientific">Biformimicrobium ophioploci</name>
    <dbReference type="NCBI Taxonomy" id="3036711"/>
    <lineage>
        <taxon>Bacteria</taxon>
        <taxon>Pseudomonadati</taxon>
        <taxon>Pseudomonadota</taxon>
        <taxon>Gammaproteobacteria</taxon>
        <taxon>Cellvibrionales</taxon>
        <taxon>Microbulbiferaceae</taxon>
        <taxon>Biformimicrobium</taxon>
    </lineage>
</organism>
<reference evidence="14 15" key="1">
    <citation type="submission" date="2023-04" db="EMBL/GenBank/DDBJ databases">
        <title>Marinobulbifer ophiurae gen. nov., sp. Nov., isolate from tissue of brittle star Ophioplocus japonicus.</title>
        <authorList>
            <person name="Kawano K."/>
            <person name="Sawayama S."/>
            <person name="Nakagawa S."/>
        </authorList>
    </citation>
    <scope>NUCLEOTIDE SEQUENCE [LARGE SCALE GENOMIC DNA]</scope>
    <source>
        <strain evidence="14 15">NKW57</strain>
    </source>
</reference>
<keyword evidence="9" id="KW-0406">Ion transport</keyword>
<evidence type="ECO:0000256" key="1">
    <source>
        <dbReference type="ARBA" id="ARBA00004141"/>
    </source>
</evidence>
<feature type="transmembrane region" description="Helical" evidence="12">
    <location>
        <begin position="205"/>
        <end position="224"/>
    </location>
</feature>
<comment type="caution">
    <text evidence="14">The sequence shown here is derived from an EMBL/GenBank/DDBJ whole genome shotgun (WGS) entry which is preliminary data.</text>
</comment>
<feature type="transmembrane region" description="Helical" evidence="12">
    <location>
        <begin position="20"/>
        <end position="44"/>
    </location>
</feature>
<keyword evidence="11" id="KW-0407">Ion channel</keyword>
<feature type="domain" description="Ion transport" evidence="13">
    <location>
        <begin position="18"/>
        <end position="231"/>
    </location>
</feature>
<comment type="subcellular location">
    <subcellularLocation>
        <location evidence="1">Membrane</location>
        <topology evidence="1">Multi-pass membrane protein</topology>
    </subcellularLocation>
</comment>
<keyword evidence="8 12" id="KW-1133">Transmembrane helix</keyword>
<keyword evidence="10 12" id="KW-0472">Membrane</keyword>
<keyword evidence="7" id="KW-0630">Potassium</keyword>
<evidence type="ECO:0000256" key="7">
    <source>
        <dbReference type="ARBA" id="ARBA00022958"/>
    </source>
</evidence>
<dbReference type="InterPro" id="IPR027359">
    <property type="entry name" value="Volt_channel_dom_sf"/>
</dbReference>
<dbReference type="Gene3D" id="1.10.287.70">
    <property type="match status" value="1"/>
</dbReference>
<dbReference type="Proteomes" id="UP001224392">
    <property type="component" value="Unassembled WGS sequence"/>
</dbReference>
<keyword evidence="5" id="KW-0631">Potassium channel</keyword>
<dbReference type="PANTHER" id="PTHR11537:SF254">
    <property type="entry name" value="POTASSIUM VOLTAGE-GATED CHANNEL PROTEIN SHAB"/>
    <property type="match status" value="1"/>
</dbReference>
<evidence type="ECO:0000256" key="11">
    <source>
        <dbReference type="ARBA" id="ARBA00023303"/>
    </source>
</evidence>
<dbReference type="EMBL" id="BSYJ01000005">
    <property type="protein sequence ID" value="GMG88109.1"/>
    <property type="molecule type" value="Genomic_DNA"/>
</dbReference>
<dbReference type="InterPro" id="IPR005821">
    <property type="entry name" value="Ion_trans_dom"/>
</dbReference>
<accession>A0ABQ6M187</accession>
<evidence type="ECO:0000313" key="14">
    <source>
        <dbReference type="EMBL" id="GMG88109.1"/>
    </source>
</evidence>
<evidence type="ECO:0000256" key="4">
    <source>
        <dbReference type="ARBA" id="ARBA00022692"/>
    </source>
</evidence>
<evidence type="ECO:0000256" key="5">
    <source>
        <dbReference type="ARBA" id="ARBA00022826"/>
    </source>
</evidence>
<evidence type="ECO:0000256" key="3">
    <source>
        <dbReference type="ARBA" id="ARBA00022538"/>
    </source>
</evidence>
<evidence type="ECO:0000256" key="9">
    <source>
        <dbReference type="ARBA" id="ARBA00023065"/>
    </source>
</evidence>
<evidence type="ECO:0000256" key="6">
    <source>
        <dbReference type="ARBA" id="ARBA00022882"/>
    </source>
</evidence>
<name>A0ABQ6M187_9GAMM</name>
<evidence type="ECO:0000256" key="8">
    <source>
        <dbReference type="ARBA" id="ARBA00022989"/>
    </source>
</evidence>
<sequence length="275" mass="31068">MRETLNTIIFGTKTPAGKFFDLALIWAIVISVVLILLATIDAISEEYRRGLYMAEWVFTILFTIEYALRIYSARDRKQYIFSFYGVVDLLSILPLYISLIFPQASYLLVIRLLRVLRIFRVLKLLRYMKDANLLLRSLWHSRRKIMVFFGTVLIMCVIIGSVMYAVEGPENGFTSIPKSIYWTIVTITTVGYGDITPQTNFGQGLAAATMLLGYSIIAVPTGIITSQMASELRRDTMLLNCLACGRGNHETEARFCLKCGAELPNDLAEPEDDVS</sequence>
<dbReference type="SUPFAM" id="SSF81324">
    <property type="entry name" value="Voltage-gated potassium channels"/>
    <property type="match status" value="1"/>
</dbReference>
<evidence type="ECO:0000259" key="13">
    <source>
        <dbReference type="Pfam" id="PF00520"/>
    </source>
</evidence>
<keyword evidence="3" id="KW-0633">Potassium transport</keyword>
<dbReference type="Pfam" id="PF00520">
    <property type="entry name" value="Ion_trans"/>
    <property type="match status" value="1"/>
</dbReference>
<keyword evidence="15" id="KW-1185">Reference proteome</keyword>
<feature type="transmembrane region" description="Helical" evidence="12">
    <location>
        <begin position="80"/>
        <end position="100"/>
    </location>
</feature>
<dbReference type="InterPro" id="IPR028325">
    <property type="entry name" value="VG_K_chnl"/>
</dbReference>
<dbReference type="Gene3D" id="1.20.120.350">
    <property type="entry name" value="Voltage-gated potassium channels. Chain C"/>
    <property type="match status" value="1"/>
</dbReference>
<dbReference type="PRINTS" id="PR00169">
    <property type="entry name" value="KCHANNEL"/>
</dbReference>
<keyword evidence="6" id="KW-0851">Voltage-gated channel</keyword>
<feature type="transmembrane region" description="Helical" evidence="12">
    <location>
        <begin position="145"/>
        <end position="166"/>
    </location>
</feature>
<evidence type="ECO:0000256" key="2">
    <source>
        <dbReference type="ARBA" id="ARBA00022448"/>
    </source>
</evidence>
<protein>
    <submittedName>
        <fullName evidence="14">Ion transporter</fullName>
    </submittedName>
</protein>
<evidence type="ECO:0000256" key="12">
    <source>
        <dbReference type="SAM" id="Phobius"/>
    </source>
</evidence>
<evidence type="ECO:0000256" key="10">
    <source>
        <dbReference type="ARBA" id="ARBA00023136"/>
    </source>
</evidence>
<keyword evidence="2" id="KW-0813">Transport</keyword>
<proteinExistence type="predicted"/>
<dbReference type="PANTHER" id="PTHR11537">
    <property type="entry name" value="VOLTAGE-GATED POTASSIUM CHANNEL"/>
    <property type="match status" value="1"/>
</dbReference>
<feature type="transmembrane region" description="Helical" evidence="12">
    <location>
        <begin position="50"/>
        <end position="68"/>
    </location>
</feature>
<keyword evidence="4 12" id="KW-0812">Transmembrane</keyword>
<gene>
    <name evidence="14" type="ORF">MNKW57_24300</name>
</gene>